<dbReference type="InterPro" id="IPR021927">
    <property type="entry name" value="DUF3540"/>
</dbReference>
<protein>
    <recommendedName>
        <fullName evidence="4">DUF3540 domain-containing protein</fullName>
    </recommendedName>
</protein>
<dbReference type="STRING" id="388408.LAX5112_01128"/>
<evidence type="ECO:0000313" key="2">
    <source>
        <dbReference type="EMBL" id="CTQ66882.1"/>
    </source>
</evidence>
<sequence>MKQQTSRKAETASKTATPPPTPGNGLETGIVKALLTEQDAMVTLSDGEQIHASQAAGCLLAPAIGDTVLVYRGADQAFILSVLIRDADVSAEIGVAGAKEVALKSEGRLTVSAPDVHVSARRMNVLAESVTQTGKQLITNFTRSMETLVDKMVNARTITTTAQSRSSSVKETETLKAGILVQNIDSVATQNSDISMITAEEDVRLDAKRVSVG</sequence>
<proteinExistence type="predicted"/>
<accession>A0A0M6ZXI8</accession>
<dbReference type="Proteomes" id="UP000053235">
    <property type="component" value="Unassembled WGS sequence"/>
</dbReference>
<dbReference type="OrthoDB" id="7677552at2"/>
<name>A0A0M6ZXI8_9HYPH</name>
<organism evidence="2 3">
    <name type="scientific">Roseibium alexandrii</name>
    <dbReference type="NCBI Taxonomy" id="388408"/>
    <lineage>
        <taxon>Bacteria</taxon>
        <taxon>Pseudomonadati</taxon>
        <taxon>Pseudomonadota</taxon>
        <taxon>Alphaproteobacteria</taxon>
        <taxon>Hyphomicrobiales</taxon>
        <taxon>Stappiaceae</taxon>
        <taxon>Roseibium</taxon>
    </lineage>
</organism>
<reference evidence="3" key="1">
    <citation type="submission" date="2015-07" db="EMBL/GenBank/DDBJ databases">
        <authorList>
            <person name="Rodrigo-Torres Lidia"/>
            <person name="Arahal R.David."/>
        </authorList>
    </citation>
    <scope>NUCLEOTIDE SEQUENCE [LARGE SCALE GENOMIC DNA]</scope>
    <source>
        <strain evidence="3">CECT 5112</strain>
    </source>
</reference>
<dbReference type="AlphaFoldDB" id="A0A0M6ZXI8"/>
<evidence type="ECO:0008006" key="4">
    <source>
        <dbReference type="Google" id="ProtNLM"/>
    </source>
</evidence>
<dbReference type="Pfam" id="PF12059">
    <property type="entry name" value="DUF3540"/>
    <property type="match status" value="1"/>
</dbReference>
<feature type="region of interest" description="Disordered" evidence="1">
    <location>
        <begin position="1"/>
        <end position="27"/>
    </location>
</feature>
<dbReference type="RefSeq" id="WP_055670984.1">
    <property type="nucleotide sequence ID" value="NZ_CXWD01000004.1"/>
</dbReference>
<evidence type="ECO:0000256" key="1">
    <source>
        <dbReference type="SAM" id="MobiDB-lite"/>
    </source>
</evidence>
<evidence type="ECO:0000313" key="3">
    <source>
        <dbReference type="Proteomes" id="UP000053235"/>
    </source>
</evidence>
<keyword evidence="3" id="KW-1185">Reference proteome</keyword>
<gene>
    <name evidence="2" type="ORF">LAX5112_01128</name>
</gene>
<dbReference type="EMBL" id="CXWD01000004">
    <property type="protein sequence ID" value="CTQ66882.1"/>
    <property type="molecule type" value="Genomic_DNA"/>
</dbReference>